<reference evidence="8 9" key="1">
    <citation type="submission" date="2018-07" db="EMBL/GenBank/DDBJ databases">
        <authorList>
            <person name="Zhang Y."/>
            <person name="Wang L."/>
            <person name="Ma S."/>
        </authorList>
    </citation>
    <scope>NUCLEOTIDE SEQUENCE [LARGE SCALE GENOMIC DNA]</scope>
    <source>
        <strain evidence="8 9">4-2</strain>
    </source>
</reference>
<dbReference type="PROSITE" id="PS50968">
    <property type="entry name" value="BIOTINYL_LIPOYL"/>
    <property type="match status" value="1"/>
</dbReference>
<dbReference type="EMBL" id="QOKZ01000001">
    <property type="protein sequence ID" value="RMC37965.1"/>
    <property type="molecule type" value="Genomic_DNA"/>
</dbReference>
<dbReference type="Pfam" id="PF02817">
    <property type="entry name" value="E3_binding"/>
    <property type="match status" value="1"/>
</dbReference>
<dbReference type="Gene3D" id="4.10.320.10">
    <property type="entry name" value="E3-binding domain"/>
    <property type="match status" value="1"/>
</dbReference>
<dbReference type="GO" id="GO:0016787">
    <property type="term" value="F:hydrolase activity"/>
    <property type="evidence" value="ECO:0007669"/>
    <property type="project" value="UniProtKB-KW"/>
</dbReference>
<dbReference type="InterPro" id="IPR050743">
    <property type="entry name" value="2-oxoacid_DH_E2_comp"/>
</dbReference>
<dbReference type="CDD" id="cd06849">
    <property type="entry name" value="lipoyl_domain"/>
    <property type="match status" value="1"/>
</dbReference>
<dbReference type="AlphaFoldDB" id="A0A3M0MKK1"/>
<evidence type="ECO:0000259" key="7">
    <source>
        <dbReference type="PROSITE" id="PS51826"/>
    </source>
</evidence>
<evidence type="ECO:0000313" key="9">
    <source>
        <dbReference type="Proteomes" id="UP000273516"/>
    </source>
</evidence>
<proteinExistence type="inferred from homology"/>
<dbReference type="Proteomes" id="UP000273516">
    <property type="component" value="Unassembled WGS sequence"/>
</dbReference>
<dbReference type="SUPFAM" id="SSF47005">
    <property type="entry name" value="Peripheral subunit-binding domain of 2-oxo acid dehydrogenase complex"/>
    <property type="match status" value="1"/>
</dbReference>
<name>A0A3M0MKK1_9RHOB</name>
<evidence type="ECO:0000256" key="5">
    <source>
        <dbReference type="ARBA" id="ARBA00023315"/>
    </source>
</evidence>
<accession>A0A3M0MKK1</accession>
<organism evidence="8 9">
    <name type="scientific">Paracoccus alkanivorans</name>
    <dbReference type="NCBI Taxonomy" id="2116655"/>
    <lineage>
        <taxon>Bacteria</taxon>
        <taxon>Pseudomonadati</taxon>
        <taxon>Pseudomonadota</taxon>
        <taxon>Alphaproteobacteria</taxon>
        <taxon>Rhodobacterales</taxon>
        <taxon>Paracoccaceae</taxon>
        <taxon>Paracoccus</taxon>
    </lineage>
</organism>
<dbReference type="OrthoDB" id="9804723at2"/>
<dbReference type="GO" id="GO:0016407">
    <property type="term" value="F:acetyltransferase activity"/>
    <property type="evidence" value="ECO:0007669"/>
    <property type="project" value="TreeGrafter"/>
</dbReference>
<evidence type="ECO:0000256" key="4">
    <source>
        <dbReference type="ARBA" id="ARBA00022679"/>
    </source>
</evidence>
<comment type="similarity">
    <text evidence="2">Belongs to the 2-oxoacid dehydrogenase family.</text>
</comment>
<dbReference type="PANTHER" id="PTHR43178:SF5">
    <property type="entry name" value="LIPOAMIDE ACYLTRANSFERASE COMPONENT OF BRANCHED-CHAIN ALPHA-KETO ACID DEHYDROGENASE COMPLEX, MITOCHONDRIAL"/>
    <property type="match status" value="1"/>
</dbReference>
<keyword evidence="4" id="KW-0808">Transferase</keyword>
<evidence type="ECO:0000259" key="6">
    <source>
        <dbReference type="PROSITE" id="PS50968"/>
    </source>
</evidence>
<evidence type="ECO:0000256" key="1">
    <source>
        <dbReference type="ARBA" id="ARBA00001938"/>
    </source>
</evidence>
<dbReference type="Gene3D" id="2.40.50.100">
    <property type="match status" value="1"/>
</dbReference>
<dbReference type="InterPro" id="IPR011053">
    <property type="entry name" value="Single_hybrid_motif"/>
</dbReference>
<evidence type="ECO:0000256" key="3">
    <source>
        <dbReference type="ARBA" id="ARBA00011484"/>
    </source>
</evidence>
<dbReference type="GO" id="GO:0031405">
    <property type="term" value="F:lipoic acid binding"/>
    <property type="evidence" value="ECO:0007669"/>
    <property type="project" value="TreeGrafter"/>
</dbReference>
<dbReference type="Gene3D" id="3.40.50.1820">
    <property type="entry name" value="alpha/beta hydrolase"/>
    <property type="match status" value="1"/>
</dbReference>
<keyword evidence="5" id="KW-0012">Acyltransferase</keyword>
<dbReference type="InterPro" id="IPR029058">
    <property type="entry name" value="AB_hydrolase_fold"/>
</dbReference>
<evidence type="ECO:0000256" key="2">
    <source>
        <dbReference type="ARBA" id="ARBA00007317"/>
    </source>
</evidence>
<evidence type="ECO:0000313" key="8">
    <source>
        <dbReference type="EMBL" id="RMC37965.1"/>
    </source>
</evidence>
<dbReference type="InterPro" id="IPR004167">
    <property type="entry name" value="PSBD"/>
</dbReference>
<comment type="subunit">
    <text evidence="3">Forms a 24-polypeptide structural core with octahedral symmetry.</text>
</comment>
<feature type="domain" description="Lipoyl-binding" evidence="6">
    <location>
        <begin position="2"/>
        <end position="77"/>
    </location>
</feature>
<dbReference type="Pfam" id="PF12697">
    <property type="entry name" value="Abhydrolase_6"/>
    <property type="match status" value="1"/>
</dbReference>
<dbReference type="InterPro" id="IPR036625">
    <property type="entry name" value="E3-bd_dom_sf"/>
</dbReference>
<keyword evidence="9" id="KW-1185">Reference proteome</keyword>
<comment type="cofactor">
    <cofactor evidence="1">
        <name>(R)-lipoate</name>
        <dbReference type="ChEBI" id="CHEBI:83088"/>
    </cofactor>
</comment>
<dbReference type="RefSeq" id="WP_122111049.1">
    <property type="nucleotide sequence ID" value="NZ_QOKZ01000001.1"/>
</dbReference>
<dbReference type="PROSITE" id="PS51826">
    <property type="entry name" value="PSBD"/>
    <property type="match status" value="1"/>
</dbReference>
<dbReference type="InterPro" id="IPR000089">
    <property type="entry name" value="Biotin_lipoyl"/>
</dbReference>
<dbReference type="GO" id="GO:0005737">
    <property type="term" value="C:cytoplasm"/>
    <property type="evidence" value="ECO:0007669"/>
    <property type="project" value="TreeGrafter"/>
</dbReference>
<keyword evidence="8" id="KW-0378">Hydrolase</keyword>
<dbReference type="InterPro" id="IPR000073">
    <property type="entry name" value="AB_hydrolase_1"/>
</dbReference>
<comment type="caution">
    <text evidence="8">The sequence shown here is derived from an EMBL/GenBank/DDBJ whole genome shotgun (WGS) entry which is preliminary data.</text>
</comment>
<dbReference type="Pfam" id="PF00364">
    <property type="entry name" value="Biotin_lipoyl"/>
    <property type="match status" value="1"/>
</dbReference>
<dbReference type="SUPFAM" id="SSF51230">
    <property type="entry name" value="Single hybrid motif"/>
    <property type="match status" value="1"/>
</dbReference>
<protein>
    <submittedName>
        <fullName evidence="8">Alpha/beta fold hydrolase</fullName>
    </submittedName>
</protein>
<dbReference type="SUPFAM" id="SSF53474">
    <property type="entry name" value="alpha/beta-Hydrolases"/>
    <property type="match status" value="1"/>
</dbReference>
<gene>
    <name evidence="8" type="ORF">C9E81_04400</name>
</gene>
<dbReference type="PANTHER" id="PTHR43178">
    <property type="entry name" value="DIHYDROLIPOAMIDE ACETYLTRANSFERASE COMPONENT OF PYRUVATE DEHYDROGENASE COMPLEX"/>
    <property type="match status" value="1"/>
</dbReference>
<feature type="domain" description="Peripheral subunit-binding (PSBD)" evidence="7">
    <location>
        <begin position="128"/>
        <end position="165"/>
    </location>
</feature>
<sequence length="415" mass="43427">MTVTLTMPRLGETMEEGTVASWLIEPGQRFKRGDALVEFETDKTAVEYPALGPGLLVEVLAQPGDVVQLGAPIARIDLEGADDWVTETVPEEGVADGETPVADAENDLAVSVGNSDVVAKEAEGGPVRATPLARRAARRAGLDITRLRGTGRRGRIELSDIQAAEGRTSGGLASSYWGPEGGTPVLLVHGFAGDRITFEQLGKGLGRAGLRARAVDLPGHGETVDEAAGFDDLVAALLAELTPARPVHLIGHSLGAAVAVRAARQGGAASLTLIAPAGLGLGIDHEFITGMAEAASPGTVSHLLRRLSNRAAGFSEDMISRIHVDLSRGRLRELAANIAPEGRQGVDVVPDLAALAAELPVRIIIGHRDAILDWRDAVQVSPRIAVHHLPAAGHMPHWDSPAEVLDIIVKGVRDG</sequence>